<dbReference type="EMBL" id="GBRH01224104">
    <property type="protein sequence ID" value="JAD73791.1"/>
    <property type="molecule type" value="Transcribed_RNA"/>
</dbReference>
<reference evidence="1" key="2">
    <citation type="journal article" date="2015" name="Data Brief">
        <title>Shoot transcriptome of the giant reed, Arundo donax.</title>
        <authorList>
            <person name="Barrero R.A."/>
            <person name="Guerrero F.D."/>
            <person name="Moolhuijzen P."/>
            <person name="Goolsby J.A."/>
            <person name="Tidwell J."/>
            <person name="Bellgard S.E."/>
            <person name="Bellgard M.I."/>
        </authorList>
    </citation>
    <scope>NUCLEOTIDE SEQUENCE</scope>
    <source>
        <tissue evidence="1">Shoot tissue taken approximately 20 cm above the soil surface</tissue>
    </source>
</reference>
<reference evidence="1" key="1">
    <citation type="submission" date="2014-09" db="EMBL/GenBank/DDBJ databases">
        <authorList>
            <person name="Magalhaes I.L.F."/>
            <person name="Oliveira U."/>
            <person name="Santos F.R."/>
            <person name="Vidigal T.H.D.A."/>
            <person name="Brescovit A.D."/>
            <person name="Santos A.J."/>
        </authorList>
    </citation>
    <scope>NUCLEOTIDE SEQUENCE</scope>
    <source>
        <tissue evidence="1">Shoot tissue taken approximately 20 cm above the soil surface</tissue>
    </source>
</reference>
<name>A0A0A9CDX4_ARUDO</name>
<sequence>MQFRRLLQGIRRCLFCLLAWASHYAIRCLRTLSY</sequence>
<dbReference type="AlphaFoldDB" id="A0A0A9CDX4"/>
<organism evidence="1">
    <name type="scientific">Arundo donax</name>
    <name type="common">Giant reed</name>
    <name type="synonym">Donax arundinaceus</name>
    <dbReference type="NCBI Taxonomy" id="35708"/>
    <lineage>
        <taxon>Eukaryota</taxon>
        <taxon>Viridiplantae</taxon>
        <taxon>Streptophyta</taxon>
        <taxon>Embryophyta</taxon>
        <taxon>Tracheophyta</taxon>
        <taxon>Spermatophyta</taxon>
        <taxon>Magnoliopsida</taxon>
        <taxon>Liliopsida</taxon>
        <taxon>Poales</taxon>
        <taxon>Poaceae</taxon>
        <taxon>PACMAD clade</taxon>
        <taxon>Arundinoideae</taxon>
        <taxon>Arundineae</taxon>
        <taxon>Arundo</taxon>
    </lineage>
</organism>
<protein>
    <submittedName>
        <fullName evidence="1">RecQ1</fullName>
    </submittedName>
</protein>
<proteinExistence type="predicted"/>
<evidence type="ECO:0000313" key="1">
    <source>
        <dbReference type="EMBL" id="JAD73791.1"/>
    </source>
</evidence>
<accession>A0A0A9CDX4</accession>